<proteinExistence type="predicted"/>
<evidence type="ECO:0000313" key="1">
    <source>
        <dbReference type="EMBL" id="GAA2687722.1"/>
    </source>
</evidence>
<evidence type="ECO:0000313" key="2">
    <source>
        <dbReference type="Proteomes" id="UP001501666"/>
    </source>
</evidence>
<dbReference type="Proteomes" id="UP001501666">
    <property type="component" value="Unassembled WGS sequence"/>
</dbReference>
<reference evidence="1 2" key="1">
    <citation type="journal article" date="2019" name="Int. J. Syst. Evol. Microbiol.">
        <title>The Global Catalogue of Microorganisms (GCM) 10K type strain sequencing project: providing services to taxonomists for standard genome sequencing and annotation.</title>
        <authorList>
            <consortium name="The Broad Institute Genomics Platform"/>
            <consortium name="The Broad Institute Genome Sequencing Center for Infectious Disease"/>
            <person name="Wu L."/>
            <person name="Ma J."/>
        </authorList>
    </citation>
    <scope>NUCLEOTIDE SEQUENCE [LARGE SCALE GENOMIC DNA]</scope>
    <source>
        <strain evidence="1 2">JCM 6835</strain>
    </source>
</reference>
<protein>
    <submittedName>
        <fullName evidence="1">Uncharacterized protein</fullName>
    </submittedName>
</protein>
<gene>
    <name evidence="1" type="ORF">GCM10010412_075940</name>
</gene>
<comment type="caution">
    <text evidence="1">The sequence shown here is derived from an EMBL/GenBank/DDBJ whole genome shotgun (WGS) entry which is preliminary data.</text>
</comment>
<name>A0ABN3SWT5_9ACTN</name>
<organism evidence="1 2">
    <name type="scientific">Nonomuraea recticatena</name>
    <dbReference type="NCBI Taxonomy" id="46178"/>
    <lineage>
        <taxon>Bacteria</taxon>
        <taxon>Bacillati</taxon>
        <taxon>Actinomycetota</taxon>
        <taxon>Actinomycetes</taxon>
        <taxon>Streptosporangiales</taxon>
        <taxon>Streptosporangiaceae</taxon>
        <taxon>Nonomuraea</taxon>
    </lineage>
</organism>
<accession>A0ABN3SWT5</accession>
<sequence>MTVYEITSTHGTLTQVTYRSLWGYIVCSGSVNRRLRAWKRLEIIPDHQRRTVSAVYWRDAVGAPNQAQEREST</sequence>
<keyword evidence="2" id="KW-1185">Reference proteome</keyword>
<dbReference type="EMBL" id="BAAATE010000028">
    <property type="protein sequence ID" value="GAA2687722.1"/>
    <property type="molecule type" value="Genomic_DNA"/>
</dbReference>